<evidence type="ECO:0000256" key="21">
    <source>
        <dbReference type="PIRSR" id="PIRSR600829-2"/>
    </source>
</evidence>
<feature type="transmembrane region" description="Helical" evidence="24">
    <location>
        <begin position="34"/>
        <end position="53"/>
    </location>
</feature>
<dbReference type="AlphaFoldDB" id="A0P5R9"/>
<feature type="binding site" evidence="21">
    <location>
        <position position="73"/>
    </location>
    <ligand>
        <name>substrate</name>
    </ligand>
</feature>
<evidence type="ECO:0000256" key="9">
    <source>
        <dbReference type="ARBA" id="ARBA00022692"/>
    </source>
</evidence>
<reference evidence="25 26" key="1">
    <citation type="submission" date="2006-11" db="EMBL/GenBank/DDBJ databases">
        <authorList>
            <person name="Giovannoni S."/>
            <person name="Vergin K."/>
            <person name="Ferriera S."/>
            <person name="Johnson J."/>
            <person name="Kravitz S."/>
            <person name="Beeson K."/>
            <person name="Sutton G."/>
            <person name="Rogers Y.-H."/>
            <person name="Friedman R."/>
            <person name="Frazier M."/>
            <person name="Venter J.C."/>
        </authorList>
    </citation>
    <scope>NUCLEOTIDE SEQUENCE [LARGE SCALE GENOMIC DNA]</scope>
    <source>
        <strain evidence="25 26">HTCC2181</strain>
    </source>
</reference>
<keyword evidence="9 24" id="KW-0812">Transmembrane</keyword>
<dbReference type="PANTHER" id="PTHR34299:SF1">
    <property type="entry name" value="DIACYLGLYCEROL KINASE"/>
    <property type="match status" value="1"/>
</dbReference>
<feature type="binding site" evidence="21">
    <location>
        <position position="13"/>
    </location>
    <ligand>
        <name>substrate</name>
    </ligand>
</feature>
<dbReference type="PANTHER" id="PTHR34299">
    <property type="entry name" value="DIACYLGLYCEROL KINASE"/>
    <property type="match status" value="1"/>
</dbReference>
<dbReference type="GO" id="GO:0005524">
    <property type="term" value="F:ATP binding"/>
    <property type="evidence" value="ECO:0007669"/>
    <property type="project" value="UniProtKB-KW"/>
</dbReference>
<keyword evidence="14 23" id="KW-0460">Magnesium</keyword>
<feature type="transmembrane region" description="Helical" evidence="24">
    <location>
        <begin position="60"/>
        <end position="83"/>
    </location>
</feature>
<evidence type="ECO:0000256" key="19">
    <source>
        <dbReference type="ARBA" id="ARBA00023264"/>
    </source>
</evidence>
<dbReference type="GO" id="GO:0006654">
    <property type="term" value="P:phosphatidic acid biosynthetic process"/>
    <property type="evidence" value="ECO:0007669"/>
    <property type="project" value="InterPro"/>
</dbReference>
<evidence type="ECO:0000256" key="22">
    <source>
        <dbReference type="PIRSR" id="PIRSR600829-3"/>
    </source>
</evidence>
<evidence type="ECO:0000256" key="15">
    <source>
        <dbReference type="ARBA" id="ARBA00022989"/>
    </source>
</evidence>
<organism evidence="25 26">
    <name type="scientific">Methylophilales bacterium HTCC2181</name>
    <dbReference type="NCBI Taxonomy" id="383631"/>
    <lineage>
        <taxon>Bacteria</taxon>
        <taxon>Pseudomonadati</taxon>
        <taxon>Pseudomonadota</taxon>
        <taxon>Betaproteobacteria</taxon>
        <taxon>Nitrosomonadales</taxon>
        <taxon>OM43 clade</taxon>
    </lineage>
</organism>
<dbReference type="InterPro" id="IPR000829">
    <property type="entry name" value="DAGK"/>
</dbReference>
<keyword evidence="13 22" id="KW-0067">ATP-binding</keyword>
<keyword evidence="18" id="KW-0594">Phospholipid biosynthesis</keyword>
<dbReference type="Pfam" id="PF01219">
    <property type="entry name" value="DAGK_prokar"/>
    <property type="match status" value="1"/>
</dbReference>
<comment type="catalytic activity">
    <reaction evidence="24">
        <text>a 1,2-diacyl-sn-glycerol + ATP = a 1,2-diacyl-sn-glycero-3-phosphate + ADP + H(+)</text>
        <dbReference type="Rhea" id="RHEA:10272"/>
        <dbReference type="ChEBI" id="CHEBI:15378"/>
        <dbReference type="ChEBI" id="CHEBI:17815"/>
        <dbReference type="ChEBI" id="CHEBI:30616"/>
        <dbReference type="ChEBI" id="CHEBI:58608"/>
        <dbReference type="ChEBI" id="CHEBI:456216"/>
        <dbReference type="EC" id="2.7.1.107"/>
    </reaction>
</comment>
<evidence type="ECO:0000256" key="12">
    <source>
        <dbReference type="ARBA" id="ARBA00022777"/>
    </source>
</evidence>
<evidence type="ECO:0000313" key="25">
    <source>
        <dbReference type="EMBL" id="EAV46879.1"/>
    </source>
</evidence>
<evidence type="ECO:0000256" key="23">
    <source>
        <dbReference type="PIRSR" id="PIRSR600829-4"/>
    </source>
</evidence>
<keyword evidence="26" id="KW-1185">Reference proteome</keyword>
<feature type="binding site" evidence="21">
    <location>
        <begin position="34"/>
        <end position="38"/>
    </location>
    <ligand>
        <name>substrate</name>
    </ligand>
</feature>
<keyword evidence="11 22" id="KW-0547">Nucleotide-binding</keyword>
<comment type="cofactor">
    <cofactor evidence="23">
        <name>Mg(2+)</name>
        <dbReference type="ChEBI" id="CHEBI:18420"/>
    </cofactor>
    <text evidence="23">Mn(2+), Zn(2+), Cd(2+) and Co(2+) support activity to lesser extents.</text>
</comment>
<comment type="similarity">
    <text evidence="2 24">Belongs to the bacterial diacylglycerol kinase family.</text>
</comment>
<keyword evidence="12 24" id="KW-0418">Kinase</keyword>
<keyword evidence="8 24" id="KW-0808">Transferase</keyword>
<evidence type="ECO:0000256" key="13">
    <source>
        <dbReference type="ARBA" id="ARBA00022840"/>
    </source>
</evidence>
<dbReference type="Gene3D" id="1.10.287.3610">
    <property type="match status" value="1"/>
</dbReference>
<dbReference type="CDD" id="cd14264">
    <property type="entry name" value="DAGK_IM"/>
    <property type="match status" value="1"/>
</dbReference>
<keyword evidence="6" id="KW-0444">Lipid biosynthesis</keyword>
<feature type="binding site" evidence="22">
    <location>
        <position position="32"/>
    </location>
    <ligand>
        <name>ATP</name>
        <dbReference type="ChEBI" id="CHEBI:30616"/>
    </ligand>
</feature>
<feature type="binding site" evidence="22">
    <location>
        <position position="80"/>
    </location>
    <ligand>
        <name>ATP</name>
        <dbReference type="ChEBI" id="CHEBI:30616"/>
    </ligand>
</feature>
<evidence type="ECO:0000256" key="17">
    <source>
        <dbReference type="ARBA" id="ARBA00023136"/>
    </source>
</evidence>
<feature type="binding site" evidence="21">
    <location>
        <position position="102"/>
    </location>
    <ligand>
        <name>substrate</name>
    </ligand>
</feature>
<feature type="binding site" evidence="22">
    <location>
        <position position="13"/>
    </location>
    <ligand>
        <name>ATP</name>
        <dbReference type="ChEBI" id="CHEBI:30616"/>
    </ligand>
</feature>
<evidence type="ECO:0000256" key="16">
    <source>
        <dbReference type="ARBA" id="ARBA00023098"/>
    </source>
</evidence>
<gene>
    <name evidence="25" type="ORF">MB2181_02360</name>
</gene>
<keyword evidence="10 23" id="KW-0479">Metal-binding</keyword>
<keyword evidence="16 24" id="KW-0443">Lipid metabolism</keyword>
<dbReference type="Proteomes" id="UP000054262">
    <property type="component" value="Unassembled WGS sequence"/>
</dbReference>
<evidence type="ECO:0000256" key="8">
    <source>
        <dbReference type="ARBA" id="ARBA00022679"/>
    </source>
</evidence>
<evidence type="ECO:0000256" key="4">
    <source>
        <dbReference type="ARBA" id="ARBA00017575"/>
    </source>
</evidence>
<evidence type="ECO:0000256" key="10">
    <source>
        <dbReference type="ARBA" id="ARBA00022723"/>
    </source>
</evidence>
<keyword evidence="17 24" id="KW-0472">Membrane</keyword>
<sequence length="122" mass="13680">MVSPYKNKKGFDRLSAALNHSFEGLKATFKNEEAFRQEIFLALILIPVAFYTGDTTVEKILLVSSLILLIVIELINTGIEVIIDRVSLDKNELSKLAKDIGSAAVLIAFLNCFIVWLMILFF</sequence>
<feature type="binding site" evidence="22">
    <location>
        <begin position="98"/>
        <end position="99"/>
    </location>
    <ligand>
        <name>ATP</name>
        <dbReference type="ChEBI" id="CHEBI:30616"/>
    </ligand>
</feature>
<dbReference type="GO" id="GO:0046872">
    <property type="term" value="F:metal ion binding"/>
    <property type="evidence" value="ECO:0007669"/>
    <property type="project" value="UniProtKB-KW"/>
</dbReference>
<evidence type="ECO:0000256" key="18">
    <source>
        <dbReference type="ARBA" id="ARBA00023209"/>
    </source>
</evidence>
<dbReference type="GO" id="GO:0005886">
    <property type="term" value="C:plasma membrane"/>
    <property type="evidence" value="ECO:0007669"/>
    <property type="project" value="UniProtKB-SubCell"/>
</dbReference>
<evidence type="ECO:0000256" key="1">
    <source>
        <dbReference type="ARBA" id="ARBA00004429"/>
    </source>
</evidence>
<dbReference type="EC" id="2.7.1.107" evidence="3 24"/>
<evidence type="ECO:0000256" key="14">
    <source>
        <dbReference type="ARBA" id="ARBA00022842"/>
    </source>
</evidence>
<keyword evidence="7 24" id="KW-0997">Cell inner membrane</keyword>
<keyword evidence="15 24" id="KW-1133">Transmembrane helix</keyword>
<evidence type="ECO:0000256" key="3">
    <source>
        <dbReference type="ARBA" id="ARBA00012133"/>
    </source>
</evidence>
<evidence type="ECO:0000256" key="20">
    <source>
        <dbReference type="PIRSR" id="PIRSR600829-1"/>
    </source>
</evidence>
<feature type="active site" description="Proton acceptor" evidence="20">
    <location>
        <position position="73"/>
    </location>
</feature>
<evidence type="ECO:0000256" key="11">
    <source>
        <dbReference type="ARBA" id="ARBA00022741"/>
    </source>
</evidence>
<dbReference type="GO" id="GO:0004143">
    <property type="term" value="F:ATP-dependent diacylglycerol kinase activity"/>
    <property type="evidence" value="ECO:0007669"/>
    <property type="project" value="UniProtKB-EC"/>
</dbReference>
<dbReference type="InterPro" id="IPR033718">
    <property type="entry name" value="DAGK_prok"/>
</dbReference>
<evidence type="ECO:0000256" key="2">
    <source>
        <dbReference type="ARBA" id="ARBA00005967"/>
    </source>
</evidence>
<evidence type="ECO:0000256" key="24">
    <source>
        <dbReference type="RuleBase" id="RU363065"/>
    </source>
</evidence>
<feature type="binding site" evidence="23">
    <location>
        <position position="80"/>
    </location>
    <ligand>
        <name>a divalent metal cation</name>
        <dbReference type="ChEBI" id="CHEBI:60240"/>
    </ligand>
</feature>
<dbReference type="InterPro" id="IPR036945">
    <property type="entry name" value="DAGK_sf"/>
</dbReference>
<evidence type="ECO:0000256" key="5">
    <source>
        <dbReference type="ARBA" id="ARBA00022475"/>
    </source>
</evidence>
<evidence type="ECO:0000256" key="7">
    <source>
        <dbReference type="ARBA" id="ARBA00022519"/>
    </source>
</evidence>
<keyword evidence="19 24" id="KW-1208">Phospholipid metabolism</keyword>
<comment type="caution">
    <text evidence="25">The sequence shown here is derived from an EMBL/GenBank/DDBJ whole genome shotgun (WGS) entry which is preliminary data.</text>
</comment>
<comment type="function">
    <text evidence="24">Catalyzes the ATP-dependent phosphorylation of sn-l,2-diacylglycerol (DAG) to phosphatidic acid. Involved in the recycling of diacylglycerol produced as a by-product during membrane-derived oligosaccharide (MDO) biosynthesis.</text>
</comment>
<evidence type="ECO:0000313" key="26">
    <source>
        <dbReference type="Proteomes" id="UP000054262"/>
    </source>
</evidence>
<dbReference type="OrthoDB" id="9796011at2"/>
<comment type="subcellular location">
    <subcellularLocation>
        <location evidence="1 24">Cell inner membrane</location>
        <topology evidence="1 24">Multi-pass membrane protein</topology>
    </subcellularLocation>
</comment>
<dbReference type="EMBL" id="AAUX01000001">
    <property type="protein sequence ID" value="EAV46879.1"/>
    <property type="molecule type" value="Genomic_DNA"/>
</dbReference>
<proteinExistence type="inferred from homology"/>
<evidence type="ECO:0000256" key="6">
    <source>
        <dbReference type="ARBA" id="ARBA00022516"/>
    </source>
</evidence>
<feature type="binding site" evidence="23">
    <location>
        <position position="32"/>
    </location>
    <ligand>
        <name>a divalent metal cation</name>
        <dbReference type="ChEBI" id="CHEBI:60240"/>
    </ligand>
</feature>
<keyword evidence="5" id="KW-1003">Cell membrane</keyword>
<feature type="transmembrane region" description="Helical" evidence="24">
    <location>
        <begin position="103"/>
        <end position="121"/>
    </location>
</feature>
<name>A0P5R9_9PROT</name>
<protein>
    <recommendedName>
        <fullName evidence="4 24">Diacylglycerol kinase</fullName>
        <ecNumber evidence="3 24">2.7.1.107</ecNumber>
    </recommendedName>
</protein>
<accession>A0P5R9</accession>